<gene>
    <name evidence="9" type="ORF">BN9_030650</name>
</gene>
<dbReference type="AlphaFoldDB" id="A0A024G7I8"/>
<evidence type="ECO:0000256" key="4">
    <source>
        <dbReference type="ARBA" id="ARBA00023134"/>
    </source>
</evidence>
<dbReference type="InterPro" id="IPR015946">
    <property type="entry name" value="KH_dom-like_a/b"/>
</dbReference>
<feature type="compositionally biased region" description="Basic and acidic residues" evidence="7">
    <location>
        <begin position="108"/>
        <end position="125"/>
    </location>
</feature>
<dbReference type="Pfam" id="PF07650">
    <property type="entry name" value="KH_2"/>
    <property type="match status" value="1"/>
</dbReference>
<dbReference type="STRING" id="65357.A0A024G7I8"/>
<reference evidence="9 10" key="1">
    <citation type="submission" date="2012-05" db="EMBL/GenBank/DDBJ databases">
        <title>Recombination and specialization in a pathogen metapopulation.</title>
        <authorList>
            <person name="Gardiner A."/>
            <person name="Kemen E."/>
            <person name="Schultz-Larsen T."/>
            <person name="MacLean D."/>
            <person name="Van Oosterhout C."/>
            <person name="Jones J.D.G."/>
        </authorList>
    </citation>
    <scope>NUCLEOTIDE SEQUENCE [LARGE SCALE GENOMIC DNA]</scope>
    <source>
        <strain evidence="9 10">Ac Nc2</strain>
    </source>
</reference>
<dbReference type="Pfam" id="PF01926">
    <property type="entry name" value="MMR_HSR1"/>
    <property type="match status" value="1"/>
</dbReference>
<name>A0A024G7I8_9STRA</name>
<evidence type="ECO:0000313" key="9">
    <source>
        <dbReference type="EMBL" id="CCI42281.1"/>
    </source>
</evidence>
<dbReference type="InterPro" id="IPR004044">
    <property type="entry name" value="KH_dom_type_2"/>
</dbReference>
<feature type="compositionally biased region" description="Polar residues" evidence="7">
    <location>
        <begin position="96"/>
        <end position="107"/>
    </location>
</feature>
<feature type="region of interest" description="Disordered" evidence="7">
    <location>
        <begin position="90"/>
        <end position="135"/>
    </location>
</feature>
<dbReference type="Gene3D" id="3.30.300.20">
    <property type="match status" value="1"/>
</dbReference>
<dbReference type="Proteomes" id="UP000053237">
    <property type="component" value="Unassembled WGS sequence"/>
</dbReference>
<evidence type="ECO:0000256" key="2">
    <source>
        <dbReference type="ARBA" id="ARBA00022741"/>
    </source>
</evidence>
<proteinExistence type="inferred from homology"/>
<dbReference type="EMBL" id="CAIX01000031">
    <property type="protein sequence ID" value="CCI42281.1"/>
    <property type="molecule type" value="Genomic_DNA"/>
</dbReference>
<sequence>MRMSLHQTYRNARLHAYVYENIRILHTKSHGKKKEKEEKARIATEREQNWQEMRKRMAEAQFAAMTQNATSKESKIRARDQMRMKRLGLYPEKDTSNGLNDDFSSQLHDQKSIPKRRATSEEKKRFTNLQDAPDAVLQREFTEPDEPEDSKALEVAVIGRPNAGKSSIINFLLRSNVSAVSQKYNTTRERVLGVLTEKNTQITFHDTPGLIKPQENHLYVRSLVTTAADTVESVDLSLLVVDAVKRLDDAALQAIEKVLIGSAQVGAPTMLIMNKYDLVREHDLKSVDIRIGVLSTMIAEIYQKHHNSKAEMLFANPAQYTGPSCFKTSALQGRGLRKLRSRLLTHAVERPWNFHSSVKSTQSDLEMVTEIIRAELFTRYNQELPYNILQENVGWTRFKDGSIRIDQDIFVPRARHVRIIIGQNGDAIRQVGVQARAEIEKLLEKRVHLYLNVRVKSG</sequence>
<dbReference type="SUPFAM" id="SSF52540">
    <property type="entry name" value="P-loop containing nucleoside triphosphate hydrolases"/>
    <property type="match status" value="1"/>
</dbReference>
<protein>
    <recommendedName>
        <fullName evidence="8">KH type-2 domain-containing protein</fullName>
    </recommendedName>
</protein>
<evidence type="ECO:0000313" key="10">
    <source>
        <dbReference type="Proteomes" id="UP000053237"/>
    </source>
</evidence>
<dbReference type="PANTHER" id="PTHR42698">
    <property type="entry name" value="GTPASE ERA"/>
    <property type="match status" value="1"/>
</dbReference>
<dbReference type="Gene3D" id="3.40.50.300">
    <property type="entry name" value="P-loop containing nucleotide triphosphate hydrolases"/>
    <property type="match status" value="1"/>
</dbReference>
<organism evidence="9 10">
    <name type="scientific">Albugo candida</name>
    <dbReference type="NCBI Taxonomy" id="65357"/>
    <lineage>
        <taxon>Eukaryota</taxon>
        <taxon>Sar</taxon>
        <taxon>Stramenopiles</taxon>
        <taxon>Oomycota</taxon>
        <taxon>Peronosporomycetes</taxon>
        <taxon>Albuginales</taxon>
        <taxon>Albuginaceae</taxon>
        <taxon>Albugo</taxon>
    </lineage>
</organism>
<dbReference type="InterPro" id="IPR005662">
    <property type="entry name" value="GTPase_Era-like"/>
</dbReference>
<dbReference type="GO" id="GO:0005525">
    <property type="term" value="F:GTP binding"/>
    <property type="evidence" value="ECO:0007669"/>
    <property type="project" value="UniProtKB-KW"/>
</dbReference>
<dbReference type="OrthoDB" id="8954335at2759"/>
<dbReference type="PANTHER" id="PTHR42698:SF2">
    <property type="entry name" value="GTPASE ERA-LIKE, CHLOROPLASTIC"/>
    <property type="match status" value="1"/>
</dbReference>
<dbReference type="NCBIfam" id="TIGR00436">
    <property type="entry name" value="era"/>
    <property type="match status" value="1"/>
</dbReference>
<dbReference type="InParanoid" id="A0A024G7I8"/>
<dbReference type="GO" id="GO:0000028">
    <property type="term" value="P:ribosomal small subunit assembly"/>
    <property type="evidence" value="ECO:0007669"/>
    <property type="project" value="TreeGrafter"/>
</dbReference>
<dbReference type="PROSITE" id="PS50823">
    <property type="entry name" value="KH_TYPE_2"/>
    <property type="match status" value="1"/>
</dbReference>
<dbReference type="InterPro" id="IPR006073">
    <property type="entry name" value="GTP-bd"/>
</dbReference>
<comment type="caution">
    <text evidence="9">The sequence shown here is derived from an EMBL/GenBank/DDBJ whole genome shotgun (WGS) entry which is preliminary data.</text>
</comment>
<dbReference type="GO" id="GO:0043024">
    <property type="term" value="F:ribosomal small subunit binding"/>
    <property type="evidence" value="ECO:0007669"/>
    <property type="project" value="TreeGrafter"/>
</dbReference>
<evidence type="ECO:0000256" key="1">
    <source>
        <dbReference type="ARBA" id="ARBA00007921"/>
    </source>
</evidence>
<dbReference type="InterPro" id="IPR027417">
    <property type="entry name" value="P-loop_NTPase"/>
</dbReference>
<evidence type="ECO:0000256" key="5">
    <source>
        <dbReference type="PROSITE-ProRule" id="PRU00118"/>
    </source>
</evidence>
<dbReference type="NCBIfam" id="TIGR00231">
    <property type="entry name" value="small_GTP"/>
    <property type="match status" value="1"/>
</dbReference>
<dbReference type="HAMAP" id="MF_00367">
    <property type="entry name" value="GTPase_Era"/>
    <property type="match status" value="1"/>
</dbReference>
<feature type="domain" description="KH type-2" evidence="8">
    <location>
        <begin position="380"/>
        <end position="457"/>
    </location>
</feature>
<accession>A0A024G7I8</accession>
<evidence type="ECO:0000256" key="7">
    <source>
        <dbReference type="SAM" id="MobiDB-lite"/>
    </source>
</evidence>
<keyword evidence="2 6" id="KW-0547">Nucleotide-binding</keyword>
<evidence type="ECO:0000256" key="6">
    <source>
        <dbReference type="RuleBase" id="RU003761"/>
    </source>
</evidence>
<evidence type="ECO:0000256" key="3">
    <source>
        <dbReference type="ARBA" id="ARBA00022884"/>
    </source>
</evidence>
<keyword evidence="10" id="KW-1185">Reference proteome</keyword>
<dbReference type="InterPro" id="IPR005225">
    <property type="entry name" value="Small_GTP-bd"/>
</dbReference>
<dbReference type="FunCoup" id="A0A024G7I8">
    <property type="interactions" value="491"/>
</dbReference>
<dbReference type="CDD" id="cd04163">
    <property type="entry name" value="Era"/>
    <property type="match status" value="1"/>
</dbReference>
<evidence type="ECO:0000259" key="8">
    <source>
        <dbReference type="PROSITE" id="PS50823"/>
    </source>
</evidence>
<dbReference type="InterPro" id="IPR030388">
    <property type="entry name" value="G_ERA_dom"/>
</dbReference>
<keyword evidence="4 6" id="KW-0342">GTP-binding</keyword>
<dbReference type="SUPFAM" id="SSF54814">
    <property type="entry name" value="Prokaryotic type KH domain (KH-domain type II)"/>
    <property type="match status" value="1"/>
</dbReference>
<dbReference type="CDD" id="cd22534">
    <property type="entry name" value="KH-II_Era"/>
    <property type="match status" value="1"/>
</dbReference>
<dbReference type="InterPro" id="IPR009019">
    <property type="entry name" value="KH_sf_prok-type"/>
</dbReference>
<comment type="similarity">
    <text evidence="1 6">Belongs to the TRAFAC class TrmE-Era-EngA-EngB-Septin-like GTPase superfamily. Era GTPase family.</text>
</comment>
<keyword evidence="3 5" id="KW-0694">RNA-binding</keyword>
<dbReference type="GO" id="GO:0019843">
    <property type="term" value="F:rRNA binding"/>
    <property type="evidence" value="ECO:0007669"/>
    <property type="project" value="TreeGrafter"/>
</dbReference>